<dbReference type="STRING" id="245187.SAMN04488003_1395"/>
<proteinExistence type="predicted"/>
<dbReference type="AlphaFoldDB" id="A0A1H8JJP1"/>
<dbReference type="OrthoDB" id="9794241at2"/>
<dbReference type="InterPro" id="IPR015996">
    <property type="entry name" value="UCP028451"/>
</dbReference>
<dbReference type="Proteomes" id="UP000199585">
    <property type="component" value="Unassembled WGS sequence"/>
</dbReference>
<evidence type="ECO:0000313" key="1">
    <source>
        <dbReference type="EMBL" id="SEN80912.1"/>
    </source>
</evidence>
<accession>A0A1H8JJP1</accession>
<reference evidence="1 2" key="1">
    <citation type="submission" date="2016-10" db="EMBL/GenBank/DDBJ databases">
        <authorList>
            <person name="de Groot N.N."/>
        </authorList>
    </citation>
    <scope>NUCLEOTIDE SEQUENCE [LARGE SCALE GENOMIC DNA]</scope>
    <source>
        <strain evidence="1 2">DSM 16213</strain>
    </source>
</reference>
<evidence type="ECO:0000313" key="2">
    <source>
        <dbReference type="Proteomes" id="UP000199585"/>
    </source>
</evidence>
<keyword evidence="2" id="KW-1185">Reference proteome</keyword>
<organism evidence="1 2">
    <name type="scientific">Loktanella fryxellensis</name>
    <dbReference type="NCBI Taxonomy" id="245187"/>
    <lineage>
        <taxon>Bacteria</taxon>
        <taxon>Pseudomonadati</taxon>
        <taxon>Pseudomonadota</taxon>
        <taxon>Alphaproteobacteria</taxon>
        <taxon>Rhodobacterales</taxon>
        <taxon>Roseobacteraceae</taxon>
        <taxon>Loktanella</taxon>
    </lineage>
</organism>
<sequence length="223" mass="24451">MTANNAFTAKSFDFFEGLAANNDRDWFNDNKDAFTTQLEDPFIHLLETLSNRLADAPRALSGGKATVFRMNRDVRFSADKQPYKTNLSGLLTPSGSKKEASGIVYVHLDATGGFAAAGYYNFSPAQLGPIRDAMVEKADRFDDVMAHLGKAGRDLDRTDSLTAMPKGFAEQSEHRHAAEIRLKSLIVREPLPKAAWLTGDVIDRVEALARDAMPLLTFAGPAQ</sequence>
<gene>
    <name evidence="1" type="ORF">SAMN04488003_1395</name>
</gene>
<name>A0A1H8JJP1_9RHOB</name>
<dbReference type="PANTHER" id="PTHR36452:SF1">
    <property type="entry name" value="DUF2461 DOMAIN-CONTAINING PROTEIN"/>
    <property type="match status" value="1"/>
</dbReference>
<dbReference type="PANTHER" id="PTHR36452">
    <property type="entry name" value="CHROMOSOME 12, WHOLE GENOME SHOTGUN SEQUENCE"/>
    <property type="match status" value="1"/>
</dbReference>
<dbReference type="Pfam" id="PF09365">
    <property type="entry name" value="DUF2461"/>
    <property type="match status" value="1"/>
</dbReference>
<dbReference type="PIRSF" id="PIRSF028451">
    <property type="entry name" value="UCP028451"/>
    <property type="match status" value="1"/>
</dbReference>
<dbReference type="RefSeq" id="WP_089905698.1">
    <property type="nucleotide sequence ID" value="NZ_FOCI01000039.1"/>
</dbReference>
<dbReference type="InterPro" id="IPR012808">
    <property type="entry name" value="CHP02453"/>
</dbReference>
<protein>
    <submittedName>
        <fullName evidence="1">TIGR02453 family protein</fullName>
    </submittedName>
</protein>
<dbReference type="EMBL" id="FOCI01000039">
    <property type="protein sequence ID" value="SEN80912.1"/>
    <property type="molecule type" value="Genomic_DNA"/>
</dbReference>
<dbReference type="NCBIfam" id="TIGR02453">
    <property type="entry name" value="TIGR02453 family protein"/>
    <property type="match status" value="1"/>
</dbReference>